<sequence>MYRQDLCVCGRVSMFGKCGNARPHTSGIFFTIEPTMFATNQSDVEWIIDPDRCVWVQILFIV</sequence>
<protein>
    <submittedName>
        <fullName evidence="1">Uncharacterized protein</fullName>
    </submittedName>
</protein>
<dbReference type="Proteomes" id="UP000688947">
    <property type="component" value="Unassembled WGS sequence"/>
</dbReference>
<comment type="caution">
    <text evidence="1">The sequence shown here is derived from an EMBL/GenBank/DDBJ whole genome shotgun (WGS) entry which is preliminary data.</text>
</comment>
<proteinExistence type="predicted"/>
<evidence type="ECO:0000313" key="2">
    <source>
        <dbReference type="Proteomes" id="UP000688947"/>
    </source>
</evidence>
<accession>A0A8T1TMJ3</accession>
<dbReference type="AlphaFoldDB" id="A0A8T1TMJ3"/>
<organism evidence="1 2">
    <name type="scientific">Phytophthora cactorum</name>
    <dbReference type="NCBI Taxonomy" id="29920"/>
    <lineage>
        <taxon>Eukaryota</taxon>
        <taxon>Sar</taxon>
        <taxon>Stramenopiles</taxon>
        <taxon>Oomycota</taxon>
        <taxon>Peronosporomycetes</taxon>
        <taxon>Peronosporales</taxon>
        <taxon>Peronosporaceae</taxon>
        <taxon>Phytophthora</taxon>
    </lineage>
</organism>
<dbReference type="EMBL" id="JAENGZ010002882">
    <property type="protein sequence ID" value="KAG6942642.1"/>
    <property type="molecule type" value="Genomic_DNA"/>
</dbReference>
<evidence type="ECO:0000313" key="1">
    <source>
        <dbReference type="EMBL" id="KAG6942642.1"/>
    </source>
</evidence>
<name>A0A8T1TMJ3_9STRA</name>
<reference evidence="1" key="1">
    <citation type="submission" date="2021-01" db="EMBL/GenBank/DDBJ databases">
        <title>Phytophthora aleatoria, a newly-described species from Pinus radiata is distinct from Phytophthora cactorum isolates based on comparative genomics.</title>
        <authorList>
            <person name="Mcdougal R."/>
            <person name="Panda P."/>
            <person name="Williams N."/>
            <person name="Studholme D.J."/>
        </authorList>
    </citation>
    <scope>NUCLEOTIDE SEQUENCE</scope>
    <source>
        <strain evidence="1">NZFS 3830</strain>
    </source>
</reference>
<gene>
    <name evidence="1" type="ORF">JG687_00018937</name>
</gene>